<accession>A0A402B264</accession>
<protein>
    <submittedName>
        <fullName evidence="7">Negative regulator of genetic competence ClpC/MecB</fullName>
    </submittedName>
</protein>
<reference evidence="8" key="1">
    <citation type="submission" date="2018-12" db="EMBL/GenBank/DDBJ databases">
        <title>Tengunoibacter tsumagoiensis gen. nov., sp. nov., Dictyobacter kobayashii sp. nov., D. alpinus sp. nov., and D. joshuensis sp. nov. and description of Dictyobacteraceae fam. nov. within the order Ktedonobacterales isolated from Tengu-no-mugimeshi.</title>
        <authorList>
            <person name="Wang C.M."/>
            <person name="Zheng Y."/>
            <person name="Sakai Y."/>
            <person name="Toyoda A."/>
            <person name="Minakuchi Y."/>
            <person name="Abe K."/>
            <person name="Yokota A."/>
            <person name="Yabe S."/>
        </authorList>
    </citation>
    <scope>NUCLEOTIDE SEQUENCE [LARGE SCALE GENOMIC DNA]</scope>
    <source>
        <strain evidence="8">Uno16</strain>
    </source>
</reference>
<dbReference type="Pfam" id="PF10431">
    <property type="entry name" value="ClpB_D2-small"/>
    <property type="match status" value="1"/>
</dbReference>
<keyword evidence="1 5" id="KW-0677">Repeat</keyword>
<dbReference type="FunFam" id="3.40.50.300:FF:000025">
    <property type="entry name" value="ATP-dependent Clp protease subunit"/>
    <property type="match status" value="1"/>
</dbReference>
<dbReference type="GO" id="GO:0034605">
    <property type="term" value="P:cellular response to heat"/>
    <property type="evidence" value="ECO:0007669"/>
    <property type="project" value="TreeGrafter"/>
</dbReference>
<comment type="caution">
    <text evidence="7">The sequence shown here is derived from an EMBL/GenBank/DDBJ whole genome shotgun (WGS) entry which is preliminary data.</text>
</comment>
<keyword evidence="8" id="KW-1185">Reference proteome</keyword>
<dbReference type="Pfam" id="PF17871">
    <property type="entry name" value="AAA_lid_9"/>
    <property type="match status" value="1"/>
</dbReference>
<keyword evidence="4" id="KW-0143">Chaperone</keyword>
<dbReference type="EMBL" id="BIFT01000001">
    <property type="protein sequence ID" value="GCE25435.1"/>
    <property type="molecule type" value="Genomic_DNA"/>
</dbReference>
<dbReference type="CDD" id="cd19499">
    <property type="entry name" value="RecA-like_ClpB_Hsp104-like"/>
    <property type="match status" value="1"/>
</dbReference>
<dbReference type="PRINTS" id="PR00300">
    <property type="entry name" value="CLPPROTEASEA"/>
</dbReference>
<evidence type="ECO:0000256" key="4">
    <source>
        <dbReference type="ARBA" id="ARBA00023186"/>
    </source>
</evidence>
<dbReference type="SUPFAM" id="SSF52540">
    <property type="entry name" value="P-loop containing nucleoside triphosphate hydrolases"/>
    <property type="match status" value="2"/>
</dbReference>
<dbReference type="Gene3D" id="1.10.8.60">
    <property type="match status" value="2"/>
</dbReference>
<dbReference type="GO" id="GO:0005524">
    <property type="term" value="F:ATP binding"/>
    <property type="evidence" value="ECO:0007669"/>
    <property type="project" value="UniProtKB-KW"/>
</dbReference>
<dbReference type="InterPro" id="IPR041546">
    <property type="entry name" value="ClpA/ClpB_AAA_lid"/>
</dbReference>
<gene>
    <name evidence="7" type="primary">clpC_1</name>
    <name evidence="7" type="ORF">KDA_09190</name>
</gene>
<dbReference type="OrthoDB" id="135773at2"/>
<evidence type="ECO:0000256" key="5">
    <source>
        <dbReference type="PROSITE-ProRule" id="PRU01251"/>
    </source>
</evidence>
<dbReference type="AlphaFoldDB" id="A0A402B264"/>
<dbReference type="InterPro" id="IPR019489">
    <property type="entry name" value="Clp_ATPase_C"/>
</dbReference>
<dbReference type="RefSeq" id="WP_126626018.1">
    <property type="nucleotide sequence ID" value="NZ_BIFT01000001.1"/>
</dbReference>
<keyword evidence="2" id="KW-0547">Nucleotide-binding</keyword>
<dbReference type="SMART" id="SM01086">
    <property type="entry name" value="ClpB_D2-small"/>
    <property type="match status" value="1"/>
</dbReference>
<dbReference type="SMART" id="SM00382">
    <property type="entry name" value="AAA"/>
    <property type="match status" value="2"/>
</dbReference>
<dbReference type="InterPro" id="IPR004176">
    <property type="entry name" value="Clp_R_N"/>
</dbReference>
<evidence type="ECO:0000313" key="7">
    <source>
        <dbReference type="EMBL" id="GCE25435.1"/>
    </source>
</evidence>
<evidence type="ECO:0000256" key="1">
    <source>
        <dbReference type="ARBA" id="ARBA00022737"/>
    </source>
</evidence>
<dbReference type="InterPro" id="IPR003959">
    <property type="entry name" value="ATPase_AAA_core"/>
</dbReference>
<dbReference type="InterPro" id="IPR050130">
    <property type="entry name" value="ClpA_ClpB"/>
</dbReference>
<dbReference type="InterPro" id="IPR001270">
    <property type="entry name" value="ClpA/B"/>
</dbReference>
<evidence type="ECO:0000259" key="6">
    <source>
        <dbReference type="PROSITE" id="PS51903"/>
    </source>
</evidence>
<name>A0A402B264_9CHLR</name>
<dbReference type="Proteomes" id="UP000287171">
    <property type="component" value="Unassembled WGS sequence"/>
</dbReference>
<dbReference type="PANTHER" id="PTHR11638">
    <property type="entry name" value="ATP-DEPENDENT CLP PROTEASE"/>
    <property type="match status" value="1"/>
</dbReference>
<proteinExistence type="predicted"/>
<dbReference type="Gene3D" id="1.10.1780.10">
    <property type="entry name" value="Clp, N-terminal domain"/>
    <property type="match status" value="1"/>
</dbReference>
<feature type="domain" description="Clp R" evidence="6">
    <location>
        <begin position="4"/>
        <end position="147"/>
    </location>
</feature>
<dbReference type="InterPro" id="IPR003593">
    <property type="entry name" value="AAA+_ATPase"/>
</dbReference>
<evidence type="ECO:0000313" key="8">
    <source>
        <dbReference type="Proteomes" id="UP000287171"/>
    </source>
</evidence>
<evidence type="ECO:0000256" key="3">
    <source>
        <dbReference type="ARBA" id="ARBA00022840"/>
    </source>
</evidence>
<evidence type="ECO:0000256" key="2">
    <source>
        <dbReference type="ARBA" id="ARBA00022741"/>
    </source>
</evidence>
<keyword evidence="3" id="KW-0067">ATP-binding</keyword>
<dbReference type="Pfam" id="PF07724">
    <property type="entry name" value="AAA_2"/>
    <property type="match status" value="1"/>
</dbReference>
<dbReference type="Pfam" id="PF00004">
    <property type="entry name" value="AAA"/>
    <property type="match status" value="1"/>
</dbReference>
<dbReference type="CDD" id="cd00009">
    <property type="entry name" value="AAA"/>
    <property type="match status" value="1"/>
</dbReference>
<dbReference type="PANTHER" id="PTHR11638:SF18">
    <property type="entry name" value="HEAT SHOCK PROTEIN 104"/>
    <property type="match status" value="1"/>
</dbReference>
<dbReference type="GO" id="GO:0005737">
    <property type="term" value="C:cytoplasm"/>
    <property type="evidence" value="ECO:0007669"/>
    <property type="project" value="TreeGrafter"/>
</dbReference>
<dbReference type="Gene3D" id="3.40.50.300">
    <property type="entry name" value="P-loop containing nucleotide triphosphate hydrolases"/>
    <property type="match status" value="2"/>
</dbReference>
<dbReference type="PROSITE" id="PS51903">
    <property type="entry name" value="CLP_R"/>
    <property type="match status" value="1"/>
</dbReference>
<dbReference type="InterPro" id="IPR036628">
    <property type="entry name" value="Clp_N_dom_sf"/>
</dbReference>
<dbReference type="GO" id="GO:0016887">
    <property type="term" value="F:ATP hydrolysis activity"/>
    <property type="evidence" value="ECO:0007669"/>
    <property type="project" value="InterPro"/>
</dbReference>
<dbReference type="Gene3D" id="4.10.860.10">
    <property type="entry name" value="UVR domain"/>
    <property type="match status" value="1"/>
</dbReference>
<sequence length="833" mass="93198">MGRYDKYSLDMRQVIAYAREEAQRLRHRLIGSEHLLLGILRLQDTLIEGLFASLHISTSSITQALDFVMGRGNKAILSEPSLNVAARATLARAEEIACETTTELVGLEHLFLAILEEQNSVALGVLESFGIHLDVAREQFAALMNGGYERLVLSTQYHTRFEATPMLNQVSRDLTLAALDDLLDPLIGRENEVERTMQILSRRTKNNPVLIGPAGVGKTAIAEGLALRIIQGRVPENLLHHRVVAIDVGLLAIGTKFRGDLEERLKHILREIVTTPGIIVVIDELHTLAQAGVAEGSLDVANLFKPMLARGEFQCIGATTLDEYRKSIEADAALERRFQPVMVSETTTEETMKILQGLRSRYEKFHGLTMSDEALQAAVKMSNRYIQNRYQPDKALDVLDEAAARVCVRRSFFPDEILQMRDALTTVHHEKDYAIVRRDFSHAAHLLQQERQLRQSLWQVEQDWHTFHREHGPVLTPEDIATVVAMWTGIPVVQIEGEERLRLLNLEEDLHKHVIGQNEAVQAVARAIRRSRANVRDSRRPIGSFVFVGPTGVGKTELARALATTLFGNEDAILKLDMSEFMESHHASRLISAPPGYVGYDHAGQLTEAIRRRPYSVVLFDEIEKAHPKVFDLLLQVLEDGCLTDAHGLKVDFKHTIIILTSNIGTTHAQPGNMTFTTRRGEQDLRLANYQRMQEHILKGLKEVFRPELLNRIDETIIFHPLEISHLREIVDLMINRTQQRVAAKSIELQVSTAARALLVERGYDAECGARPLRRTVQRLLEDALAEALLRGKCVPGDIVVADVVDNELTITVQSAADVTISAGMNKTGHAAA</sequence>
<organism evidence="7 8">
    <name type="scientific">Dictyobacter alpinus</name>
    <dbReference type="NCBI Taxonomy" id="2014873"/>
    <lineage>
        <taxon>Bacteria</taxon>
        <taxon>Bacillati</taxon>
        <taxon>Chloroflexota</taxon>
        <taxon>Ktedonobacteria</taxon>
        <taxon>Ktedonobacterales</taxon>
        <taxon>Dictyobacteraceae</taxon>
        <taxon>Dictyobacter</taxon>
    </lineage>
</organism>
<dbReference type="InterPro" id="IPR027417">
    <property type="entry name" value="P-loop_NTPase"/>
</dbReference>
<dbReference type="Pfam" id="PF02861">
    <property type="entry name" value="Clp_N"/>
    <property type="match status" value="1"/>
</dbReference>
<dbReference type="SUPFAM" id="SSF81923">
    <property type="entry name" value="Double Clp-N motif"/>
    <property type="match status" value="1"/>
</dbReference>